<evidence type="ECO:0000256" key="2">
    <source>
        <dbReference type="SAM" id="MobiDB-lite"/>
    </source>
</evidence>
<gene>
    <name evidence="3" type="primary">Contig8235.g8779</name>
    <name evidence="3" type="ORF">STYLEM_18157</name>
</gene>
<reference evidence="3 4" key="1">
    <citation type="submission" date="2014-06" db="EMBL/GenBank/DDBJ databases">
        <authorList>
            <person name="Swart Estienne"/>
        </authorList>
    </citation>
    <scope>NUCLEOTIDE SEQUENCE [LARGE SCALE GENOMIC DNA]</scope>
    <source>
        <strain evidence="3 4">130c</strain>
    </source>
</reference>
<dbReference type="SUPFAM" id="SSF82185">
    <property type="entry name" value="Histone H3 K4-specific methyltransferase SET7/9 N-terminal domain"/>
    <property type="match status" value="2"/>
</dbReference>
<evidence type="ECO:0000313" key="3">
    <source>
        <dbReference type="EMBL" id="CDW89029.1"/>
    </source>
</evidence>
<feature type="compositionally biased region" description="Polar residues" evidence="2">
    <location>
        <begin position="394"/>
        <end position="405"/>
    </location>
</feature>
<dbReference type="AlphaFoldDB" id="A0A078B3K3"/>
<dbReference type="PANTHER" id="PTHR43215">
    <property type="entry name" value="RADIAL SPOKE HEAD 1 HOMOLOG"/>
    <property type="match status" value="1"/>
</dbReference>
<accession>A0A078B3K3</accession>
<name>A0A078B3K3_STYLE</name>
<keyword evidence="4" id="KW-1185">Reference proteome</keyword>
<feature type="region of interest" description="Disordered" evidence="2">
    <location>
        <begin position="37"/>
        <end position="102"/>
    </location>
</feature>
<organism evidence="3 4">
    <name type="scientific">Stylonychia lemnae</name>
    <name type="common">Ciliate</name>
    <dbReference type="NCBI Taxonomy" id="5949"/>
    <lineage>
        <taxon>Eukaryota</taxon>
        <taxon>Sar</taxon>
        <taxon>Alveolata</taxon>
        <taxon>Ciliophora</taxon>
        <taxon>Intramacronucleata</taxon>
        <taxon>Spirotrichea</taxon>
        <taxon>Stichotrichia</taxon>
        <taxon>Sporadotrichida</taxon>
        <taxon>Oxytrichidae</taxon>
        <taxon>Stylonychinae</taxon>
        <taxon>Stylonychia</taxon>
    </lineage>
</organism>
<dbReference type="Proteomes" id="UP000039865">
    <property type="component" value="Unassembled WGS sequence"/>
</dbReference>
<dbReference type="OrthoDB" id="282259at2759"/>
<feature type="compositionally biased region" description="Polar residues" evidence="2">
    <location>
        <begin position="37"/>
        <end position="80"/>
    </location>
</feature>
<feature type="region of interest" description="Disordered" evidence="2">
    <location>
        <begin position="377"/>
        <end position="405"/>
    </location>
</feature>
<keyword evidence="1" id="KW-0677">Repeat</keyword>
<dbReference type="InParanoid" id="A0A078B3K3"/>
<dbReference type="Pfam" id="PF02493">
    <property type="entry name" value="MORN"/>
    <property type="match status" value="9"/>
</dbReference>
<dbReference type="PANTHER" id="PTHR43215:SF14">
    <property type="entry name" value="RADIAL SPOKE HEAD 1 HOMOLOG"/>
    <property type="match status" value="1"/>
</dbReference>
<dbReference type="Gene3D" id="2.20.110.10">
    <property type="entry name" value="Histone H3 K4-specific methyltransferase SET7/9 N-terminal domain"/>
    <property type="match status" value="4"/>
</dbReference>
<proteinExistence type="predicted"/>
<evidence type="ECO:0008006" key="5">
    <source>
        <dbReference type="Google" id="ProtNLM"/>
    </source>
</evidence>
<dbReference type="EMBL" id="CCKQ01017157">
    <property type="protein sequence ID" value="CDW89029.1"/>
    <property type="molecule type" value="Genomic_DNA"/>
</dbReference>
<protein>
    <recommendedName>
        <fullName evidence="5">Morn repeat protein</fullName>
    </recommendedName>
</protein>
<dbReference type="OMA" id="NSACCAQ"/>
<evidence type="ECO:0000256" key="1">
    <source>
        <dbReference type="ARBA" id="ARBA00022737"/>
    </source>
</evidence>
<sequence>MGQACGSCTGYQDQYNTNCVDGSNWCGSKQKVPPNVQDENNITIDQNGGGQLQRSYSHKNSLNISQGTGKMSRQGGSSNNGDERTQAKRTSKQKSHAGNASRADLLDIKEDIQAGYDSEFLKKNALDPKEQLIHVDKITFEDGSLYSGQVKKSQPGQPLIKHGMGQLQWKDGAKYEGDWRNGKACGYGVFNHINGDIYEGEFQNDKANGRGSYYHKNGSKFQGGWKDDLKQGHGREEWDDGSYYEGYFDKGLKHGNGYYRWVDGSTYDGNWFNNNIHGYGTYSWPDGRKYVGDWKENKLHGSGIYTWEDGRKYEGQYVDDKKEGFGIYVWPDGRKYDGMWANGKQHGEGKFYNAKGKSKRGIWEDGERLKWLDKKDVSSRGKLTENKSQYRDTMGTQDQQQVPNI</sequence>
<dbReference type="SMART" id="SM00698">
    <property type="entry name" value="MORN"/>
    <property type="match status" value="8"/>
</dbReference>
<dbReference type="InterPro" id="IPR003409">
    <property type="entry name" value="MORN"/>
</dbReference>
<feature type="compositionally biased region" description="Basic and acidic residues" evidence="2">
    <location>
        <begin position="377"/>
        <end position="390"/>
    </location>
</feature>
<evidence type="ECO:0000313" key="4">
    <source>
        <dbReference type="Proteomes" id="UP000039865"/>
    </source>
</evidence>